<dbReference type="Proteomes" id="UP001152795">
    <property type="component" value="Unassembled WGS sequence"/>
</dbReference>
<accession>A0A6S7HD28</accession>
<protein>
    <submittedName>
        <fullName evidence="1">Uncharacterized protein</fullName>
    </submittedName>
</protein>
<dbReference type="AlphaFoldDB" id="A0A6S7HD28"/>
<gene>
    <name evidence="1" type="ORF">PACLA_8A018436</name>
</gene>
<reference evidence="1" key="1">
    <citation type="submission" date="2020-04" db="EMBL/GenBank/DDBJ databases">
        <authorList>
            <person name="Alioto T."/>
            <person name="Alioto T."/>
            <person name="Gomez Garrido J."/>
        </authorList>
    </citation>
    <scope>NUCLEOTIDE SEQUENCE</scope>
    <source>
        <strain evidence="1">A484AB</strain>
    </source>
</reference>
<evidence type="ECO:0000313" key="1">
    <source>
        <dbReference type="EMBL" id="CAB3993657.1"/>
    </source>
</evidence>
<dbReference type="EMBL" id="CACRXK020002304">
    <property type="protein sequence ID" value="CAB3993657.1"/>
    <property type="molecule type" value="Genomic_DNA"/>
</dbReference>
<proteinExistence type="predicted"/>
<keyword evidence="2" id="KW-1185">Reference proteome</keyword>
<comment type="caution">
    <text evidence="1">The sequence shown here is derived from an EMBL/GenBank/DDBJ whole genome shotgun (WGS) entry which is preliminary data.</text>
</comment>
<name>A0A6S7HD28_PARCT</name>
<organism evidence="1 2">
    <name type="scientific">Paramuricea clavata</name>
    <name type="common">Red gorgonian</name>
    <name type="synonym">Violescent sea-whip</name>
    <dbReference type="NCBI Taxonomy" id="317549"/>
    <lineage>
        <taxon>Eukaryota</taxon>
        <taxon>Metazoa</taxon>
        <taxon>Cnidaria</taxon>
        <taxon>Anthozoa</taxon>
        <taxon>Octocorallia</taxon>
        <taxon>Malacalcyonacea</taxon>
        <taxon>Plexauridae</taxon>
        <taxon>Paramuricea</taxon>
    </lineage>
</organism>
<sequence length="213" mass="23914">MKSITPTHIESKYPNEMVHKSTIIPLSSLFMQFKEEKKYDDVVNILSTYENTLEDIYSKAKLIKIPKGTKPAAASNVSLSGVASHPDQPGAHAEKNYSEDHMKDVQAILGLKACEELKVIRRVEEMSKTDNAEFEAYEDVFSTGVIGCLPVTHHIEIDKNVKPVVHALHQVPAALRPKIQAELDRMEKLLHQQNGSHHLLRLSIFVCVLTPKI</sequence>
<evidence type="ECO:0000313" key="2">
    <source>
        <dbReference type="Proteomes" id="UP001152795"/>
    </source>
</evidence>